<keyword evidence="7" id="KW-0234">DNA repair</keyword>
<dbReference type="NCBIfam" id="TIGR00634">
    <property type="entry name" value="recN"/>
    <property type="match status" value="1"/>
</dbReference>
<comment type="function">
    <text evidence="1">May be involved in recombinational repair of damaged DNA.</text>
</comment>
<dbReference type="PIRSF" id="PIRSF003128">
    <property type="entry name" value="RecN"/>
    <property type="match status" value="1"/>
</dbReference>
<dbReference type="CDD" id="cd03241">
    <property type="entry name" value="ABC_RecN"/>
    <property type="match status" value="2"/>
</dbReference>
<evidence type="ECO:0000256" key="7">
    <source>
        <dbReference type="ARBA" id="ARBA00023204"/>
    </source>
</evidence>
<evidence type="ECO:0000256" key="9">
    <source>
        <dbReference type="SAM" id="Coils"/>
    </source>
</evidence>
<dbReference type="NCBIfam" id="NF008121">
    <property type="entry name" value="PRK10869.1"/>
    <property type="match status" value="1"/>
</dbReference>
<sequence>MLTHIHIWNFAIVEKLDLELEAGMTVLTGETGAGKSILLDALGLALGDRADSNVIRHGAEKAEISVTFDTREAAAAEAWLQDHELASEEECIIRRTISNKGASRAFINGKPCPITLLRELGEMLVDLHGQHEHHSLLRHEVQQQLLDDYARHPSLLTAVARAYTQWQSLNKDMQELEQARSERASRLELLRYQVSELETLNLAIGEANELDTEHKRLANAREILESSDQILNRLEENDQASVTTLLSQSLSDLQSLTGLDSNLKNAASLLDSASIQINEAVNELRHYRDNIALDPQRLAEIETRLAVITDLSRKHQIAPPELPAHFSRLQAELAQLEQADLRAGRLQQDIEQASSEYLSRARKLSQSRNRAAKKLSTQVSEQMQQLGMDGGRFQIELEARAENNFSQWGQEIPEFVVSANPGQPLKALNKVASGGELSRISLAIQVIGADVSLTPTLIFDEVDVGIGGRVAEIVGRKLRELGHHQQVICVTHLPQVAALGHQHLQVCKQADGGNTSSDIQTLSETQRVDEIARMLGGLKITKQTLSHAREMIEEAQV</sequence>
<gene>
    <name evidence="11" type="ORF">MNBD_GAMMA25-2591</name>
</gene>
<dbReference type="EMBL" id="UOFY01000005">
    <property type="protein sequence ID" value="VAX06054.1"/>
    <property type="molecule type" value="Genomic_DNA"/>
</dbReference>
<dbReference type="FunFam" id="3.40.50.300:FF:000356">
    <property type="entry name" value="DNA repair protein RecN"/>
    <property type="match status" value="1"/>
</dbReference>
<dbReference type="Gene3D" id="3.40.50.300">
    <property type="entry name" value="P-loop containing nucleotide triphosphate hydrolases"/>
    <property type="match status" value="2"/>
</dbReference>
<dbReference type="InterPro" id="IPR004604">
    <property type="entry name" value="DNA_recomb/repair_RecN"/>
</dbReference>
<evidence type="ECO:0000259" key="10">
    <source>
        <dbReference type="Pfam" id="PF02463"/>
    </source>
</evidence>
<feature type="domain" description="RecF/RecN/SMC N-terminal" evidence="10">
    <location>
        <begin position="2"/>
        <end position="512"/>
    </location>
</feature>
<proteinExistence type="inferred from homology"/>
<dbReference type="PANTHER" id="PTHR11059">
    <property type="entry name" value="DNA REPAIR PROTEIN RECN"/>
    <property type="match status" value="1"/>
</dbReference>
<accession>A0A3B1B238</accession>
<feature type="coiled-coil region" evidence="9">
    <location>
        <begin position="207"/>
        <end position="237"/>
    </location>
</feature>
<reference evidence="11" key="1">
    <citation type="submission" date="2018-06" db="EMBL/GenBank/DDBJ databases">
        <authorList>
            <person name="Zhirakovskaya E."/>
        </authorList>
    </citation>
    <scope>NUCLEOTIDE SEQUENCE</scope>
</reference>
<dbReference type="GO" id="GO:0006310">
    <property type="term" value="P:DNA recombination"/>
    <property type="evidence" value="ECO:0007669"/>
    <property type="project" value="InterPro"/>
</dbReference>
<protein>
    <recommendedName>
        <fullName evidence="3">DNA repair protein RecN</fullName>
    </recommendedName>
    <alternativeName>
        <fullName evidence="8">Recombination protein N</fullName>
    </alternativeName>
</protein>
<dbReference type="GO" id="GO:0009432">
    <property type="term" value="P:SOS response"/>
    <property type="evidence" value="ECO:0007669"/>
    <property type="project" value="TreeGrafter"/>
</dbReference>
<evidence type="ECO:0000256" key="3">
    <source>
        <dbReference type="ARBA" id="ARBA00021315"/>
    </source>
</evidence>
<dbReference type="InterPro" id="IPR027417">
    <property type="entry name" value="P-loop_NTPase"/>
</dbReference>
<keyword evidence="6" id="KW-0067">ATP-binding</keyword>
<dbReference type="PANTHER" id="PTHR11059:SF0">
    <property type="entry name" value="DNA REPAIR PROTEIN RECN"/>
    <property type="match status" value="1"/>
</dbReference>
<organism evidence="11">
    <name type="scientific">hydrothermal vent metagenome</name>
    <dbReference type="NCBI Taxonomy" id="652676"/>
    <lineage>
        <taxon>unclassified sequences</taxon>
        <taxon>metagenomes</taxon>
        <taxon>ecological metagenomes</taxon>
    </lineage>
</organism>
<dbReference type="InterPro" id="IPR003395">
    <property type="entry name" value="RecF/RecN/SMC_N"/>
</dbReference>
<evidence type="ECO:0000256" key="4">
    <source>
        <dbReference type="ARBA" id="ARBA00022741"/>
    </source>
</evidence>
<dbReference type="Pfam" id="PF02463">
    <property type="entry name" value="SMC_N"/>
    <property type="match status" value="1"/>
</dbReference>
<feature type="coiled-coil region" evidence="9">
    <location>
        <begin position="329"/>
        <end position="356"/>
    </location>
</feature>
<dbReference type="GO" id="GO:0005524">
    <property type="term" value="F:ATP binding"/>
    <property type="evidence" value="ECO:0007669"/>
    <property type="project" value="UniProtKB-KW"/>
</dbReference>
<evidence type="ECO:0000256" key="1">
    <source>
        <dbReference type="ARBA" id="ARBA00003618"/>
    </source>
</evidence>
<keyword evidence="9" id="KW-0175">Coiled coil</keyword>
<evidence type="ECO:0000313" key="11">
    <source>
        <dbReference type="EMBL" id="VAX06054.1"/>
    </source>
</evidence>
<feature type="coiled-coil region" evidence="9">
    <location>
        <begin position="263"/>
        <end position="290"/>
    </location>
</feature>
<dbReference type="GO" id="GO:0043590">
    <property type="term" value="C:bacterial nucleoid"/>
    <property type="evidence" value="ECO:0007669"/>
    <property type="project" value="TreeGrafter"/>
</dbReference>
<dbReference type="FunFam" id="3.40.50.300:FF:000319">
    <property type="entry name" value="DNA repair protein RecN"/>
    <property type="match status" value="1"/>
</dbReference>
<evidence type="ECO:0000256" key="6">
    <source>
        <dbReference type="ARBA" id="ARBA00022840"/>
    </source>
</evidence>
<dbReference type="SUPFAM" id="SSF52540">
    <property type="entry name" value="P-loop containing nucleoside triphosphate hydrolases"/>
    <property type="match status" value="2"/>
</dbReference>
<keyword evidence="4" id="KW-0547">Nucleotide-binding</keyword>
<keyword evidence="5" id="KW-0227">DNA damage</keyword>
<name>A0A3B1B238_9ZZZZ</name>
<evidence type="ECO:0000256" key="8">
    <source>
        <dbReference type="ARBA" id="ARBA00033408"/>
    </source>
</evidence>
<evidence type="ECO:0000256" key="5">
    <source>
        <dbReference type="ARBA" id="ARBA00022763"/>
    </source>
</evidence>
<dbReference type="AlphaFoldDB" id="A0A3B1B238"/>
<comment type="similarity">
    <text evidence="2">Belongs to the RecN family.</text>
</comment>
<evidence type="ECO:0000256" key="2">
    <source>
        <dbReference type="ARBA" id="ARBA00009441"/>
    </source>
</evidence>
<dbReference type="GO" id="GO:0006281">
    <property type="term" value="P:DNA repair"/>
    <property type="evidence" value="ECO:0007669"/>
    <property type="project" value="UniProtKB-KW"/>
</dbReference>